<feature type="repeat" description="WD" evidence="3">
    <location>
        <begin position="516"/>
        <end position="557"/>
    </location>
</feature>
<evidence type="ECO:0000256" key="3">
    <source>
        <dbReference type="PROSITE-ProRule" id="PRU00221"/>
    </source>
</evidence>
<dbReference type="CDD" id="cd00200">
    <property type="entry name" value="WD40"/>
    <property type="match status" value="1"/>
</dbReference>
<dbReference type="SUPFAM" id="SSF50978">
    <property type="entry name" value="WD40 repeat-like"/>
    <property type="match status" value="1"/>
</dbReference>
<organism evidence="6 7">
    <name type="scientific">Lusitaniella coriacea LEGE 07157</name>
    <dbReference type="NCBI Taxonomy" id="945747"/>
    <lineage>
        <taxon>Bacteria</taxon>
        <taxon>Bacillati</taxon>
        <taxon>Cyanobacteriota</taxon>
        <taxon>Cyanophyceae</taxon>
        <taxon>Spirulinales</taxon>
        <taxon>Lusitaniellaceae</taxon>
        <taxon>Lusitaniella</taxon>
    </lineage>
</organism>
<evidence type="ECO:0000313" key="6">
    <source>
        <dbReference type="EMBL" id="MBE9116236.1"/>
    </source>
</evidence>
<dbReference type="Proteomes" id="UP000654482">
    <property type="component" value="Unassembled WGS sequence"/>
</dbReference>
<dbReference type="PROSITE" id="PS50082">
    <property type="entry name" value="WD_REPEATS_2"/>
    <property type="match status" value="6"/>
</dbReference>
<reference evidence="6" key="1">
    <citation type="submission" date="2020-10" db="EMBL/GenBank/DDBJ databases">
        <authorList>
            <person name="Castelo-Branco R."/>
            <person name="Eusebio N."/>
            <person name="Adriana R."/>
            <person name="Vieira A."/>
            <person name="Brugerolle De Fraissinette N."/>
            <person name="Rezende De Castro R."/>
            <person name="Schneider M.P."/>
            <person name="Vasconcelos V."/>
            <person name="Leao P.N."/>
        </authorList>
    </citation>
    <scope>NUCLEOTIDE SEQUENCE</scope>
    <source>
        <strain evidence="6">LEGE 07157</strain>
    </source>
</reference>
<evidence type="ECO:0000313" key="7">
    <source>
        <dbReference type="Proteomes" id="UP000654482"/>
    </source>
</evidence>
<feature type="repeat" description="WD" evidence="3">
    <location>
        <begin position="355"/>
        <end position="387"/>
    </location>
</feature>
<evidence type="ECO:0000259" key="5">
    <source>
        <dbReference type="Pfam" id="PF25171"/>
    </source>
</evidence>
<dbReference type="EMBL" id="JADEWZ010000012">
    <property type="protein sequence ID" value="MBE9116236.1"/>
    <property type="molecule type" value="Genomic_DNA"/>
</dbReference>
<dbReference type="InterPro" id="IPR020472">
    <property type="entry name" value="WD40_PAC1"/>
</dbReference>
<feature type="repeat" description="WD" evidence="3">
    <location>
        <begin position="388"/>
        <end position="429"/>
    </location>
</feature>
<evidence type="ECO:0000256" key="4">
    <source>
        <dbReference type="SAM" id="MobiDB-lite"/>
    </source>
</evidence>
<dbReference type="PROSITE" id="PS50294">
    <property type="entry name" value="WD_REPEATS_REGION"/>
    <property type="match status" value="6"/>
</dbReference>
<dbReference type="RefSeq" id="WP_194029330.1">
    <property type="nucleotide sequence ID" value="NZ_JADEWZ010000012.1"/>
</dbReference>
<feature type="repeat" description="WD" evidence="3">
    <location>
        <begin position="474"/>
        <end position="515"/>
    </location>
</feature>
<evidence type="ECO:0000256" key="1">
    <source>
        <dbReference type="ARBA" id="ARBA00022574"/>
    </source>
</evidence>
<protein>
    <recommendedName>
        <fullName evidence="5">WDR36/Utp21 N-terminal domain-containing protein</fullName>
    </recommendedName>
</protein>
<keyword evidence="2" id="KW-0677">Repeat</keyword>
<dbReference type="Pfam" id="PF00400">
    <property type="entry name" value="WD40"/>
    <property type="match status" value="1"/>
</dbReference>
<dbReference type="InterPro" id="IPR059157">
    <property type="entry name" value="WDR36-Utp21_N"/>
</dbReference>
<dbReference type="InterPro" id="IPR001680">
    <property type="entry name" value="WD40_rpt"/>
</dbReference>
<dbReference type="PRINTS" id="PR00320">
    <property type="entry name" value="GPROTEINBRPT"/>
</dbReference>
<keyword evidence="1 3" id="KW-0853">WD repeat</keyword>
<dbReference type="InterPro" id="IPR019775">
    <property type="entry name" value="WD40_repeat_CS"/>
</dbReference>
<dbReference type="AlphaFoldDB" id="A0A8J7DW59"/>
<dbReference type="InterPro" id="IPR050349">
    <property type="entry name" value="WD_LIS1/nudF_dynein_reg"/>
</dbReference>
<name>A0A8J7DW59_9CYAN</name>
<dbReference type="Gene3D" id="2.130.10.10">
    <property type="entry name" value="YVTN repeat-like/Quinoprotein amine dehydrogenase"/>
    <property type="match status" value="3"/>
</dbReference>
<feature type="repeat" description="WD" evidence="3">
    <location>
        <begin position="306"/>
        <end position="347"/>
    </location>
</feature>
<proteinExistence type="predicted"/>
<dbReference type="Pfam" id="PF25171">
    <property type="entry name" value="Beta-prop_WDR36-Utp21_1st"/>
    <property type="match status" value="1"/>
</dbReference>
<gene>
    <name evidence="6" type="ORF">IQ249_10045</name>
</gene>
<keyword evidence="7" id="KW-1185">Reference proteome</keyword>
<feature type="region of interest" description="Disordered" evidence="4">
    <location>
        <begin position="204"/>
        <end position="225"/>
    </location>
</feature>
<comment type="caution">
    <text evidence="6">The sequence shown here is derived from an EMBL/GenBank/DDBJ whole genome shotgun (WGS) entry which is preliminary data.</text>
</comment>
<feature type="compositionally biased region" description="Polar residues" evidence="4">
    <location>
        <begin position="204"/>
        <end position="222"/>
    </location>
</feature>
<feature type="repeat" description="WD" evidence="3">
    <location>
        <begin position="432"/>
        <end position="473"/>
    </location>
</feature>
<dbReference type="InterPro" id="IPR036322">
    <property type="entry name" value="WD40_repeat_dom_sf"/>
</dbReference>
<sequence>MQLARKLSPRWDAVTFDLQLIQTVYRSRRGELARRKDLTQEERNQIFYHRNNPIVRGTLAMSNARELEIAEFVAIVASVLGTGFAAVTQQVAWVATPLTIGLGLNFYNRQRFWELNRKERHGEMEQLYQQIELLAPLEPTVKQLQQEIPDREQIENIQRAIVRLQQSSLPRAEADGLLVALSQLQKQIPPRNQIEELQSAIAQLQQKSQENNSSSPTPTTEDGNFGQVRENLLNLGISLKTLFSQLATPEGESADGQFQDKSSAYNAAHGIHTLAISADGKILARDSSSYKIALQEVGSGKELGVLEGHSDYVDALAFHPKTLLLASGSADGTIKLWDVETKEVRKTLRGHRAIAIAFSPDGTTLASGSPDATIKFWDVETGTEKQTLSNDNDGITTLSFHPQGEILAVGTQEGRLQLWNLQTGKKVAEHQFIEFKQSLRAIAFSPDGNHLASGGDDPTIYIWNVPQLTEQQALKQHTFGVCALAFSPDGNFLASGSSDKTINLWDLKTVAVRETFTGHRGKINAIAFSPNQPLLASGSSDSCVKFWQYPVSETTETP</sequence>
<dbReference type="PROSITE" id="PS00678">
    <property type="entry name" value="WD_REPEATS_1"/>
    <property type="match status" value="4"/>
</dbReference>
<dbReference type="SMART" id="SM00320">
    <property type="entry name" value="WD40"/>
    <property type="match status" value="6"/>
</dbReference>
<feature type="domain" description="WDR36/Utp21 N-terminal" evidence="5">
    <location>
        <begin position="362"/>
        <end position="548"/>
    </location>
</feature>
<dbReference type="PANTHER" id="PTHR44129">
    <property type="entry name" value="WD REPEAT-CONTAINING PROTEIN POP1"/>
    <property type="match status" value="1"/>
</dbReference>
<dbReference type="InterPro" id="IPR015943">
    <property type="entry name" value="WD40/YVTN_repeat-like_dom_sf"/>
</dbReference>
<evidence type="ECO:0000256" key="2">
    <source>
        <dbReference type="ARBA" id="ARBA00022737"/>
    </source>
</evidence>
<accession>A0A8J7DW59</accession>